<dbReference type="EMBL" id="CAJNOW010010609">
    <property type="protein sequence ID" value="CAF1583126.1"/>
    <property type="molecule type" value="Genomic_DNA"/>
</dbReference>
<comment type="caution">
    <text evidence="13">The sequence shown here is derived from an EMBL/GenBank/DDBJ whole genome shotgun (WGS) entry which is preliminary data.</text>
</comment>
<evidence type="ECO:0000313" key="14">
    <source>
        <dbReference type="EMBL" id="CAF1583126.1"/>
    </source>
</evidence>
<accession>A0A815RD44</accession>
<dbReference type="GO" id="GO:0008324">
    <property type="term" value="F:monoatomic cation transmembrane transporter activity"/>
    <property type="evidence" value="ECO:0007669"/>
    <property type="project" value="InterPro"/>
</dbReference>
<dbReference type="PANTHER" id="PTHR31937">
    <property type="entry name" value="TRANSMEMBRANE PROTEIN 163"/>
    <property type="match status" value="1"/>
</dbReference>
<dbReference type="Proteomes" id="UP000663834">
    <property type="component" value="Unassembled WGS sequence"/>
</dbReference>
<sequence length="259" mass="29336">MTNSPDFSIPVDNNLTSTPISHERFHRLRRIAFWSCIISVVFDIAFGLTAFVNCMRTRSFVGFSYSVHALMDSLCESFVAWHLTAKSIDDVNRRDRLACCVIGALFIGSFLAIETRAIQSMMSPPTVRPDMTVVIYSLIYIIVFTILSIIKMTISKQIKSTALKFDTINSIIGIIMVLPLIVWDRVVFINKFTHIDDLVQVLMVLFLFVAGGKLIVDSITIMNADYARNLREKKLQKMLKESDDNLLERFNSGSYIVGT</sequence>
<evidence type="ECO:0000256" key="9">
    <source>
        <dbReference type="ARBA" id="ARBA00023136"/>
    </source>
</evidence>
<keyword evidence="7 11" id="KW-1133">Transmembrane helix</keyword>
<feature type="transmembrane region" description="Helical" evidence="11">
    <location>
        <begin position="133"/>
        <end position="150"/>
    </location>
</feature>
<dbReference type="InterPro" id="IPR058533">
    <property type="entry name" value="Cation_efflux_TM"/>
</dbReference>
<evidence type="ECO:0000256" key="8">
    <source>
        <dbReference type="ARBA" id="ARBA00023018"/>
    </source>
</evidence>
<keyword evidence="8" id="KW-0770">Synapse</keyword>
<evidence type="ECO:0000256" key="6">
    <source>
        <dbReference type="ARBA" id="ARBA00022833"/>
    </source>
</evidence>
<dbReference type="SUPFAM" id="SSF161111">
    <property type="entry name" value="Cation efflux protein transmembrane domain-like"/>
    <property type="match status" value="1"/>
</dbReference>
<feature type="transmembrane region" description="Helical" evidence="11">
    <location>
        <begin position="96"/>
        <end position="113"/>
    </location>
</feature>
<organism evidence="13 15">
    <name type="scientific">Rotaria magnacalcarata</name>
    <dbReference type="NCBI Taxonomy" id="392030"/>
    <lineage>
        <taxon>Eukaryota</taxon>
        <taxon>Metazoa</taxon>
        <taxon>Spiralia</taxon>
        <taxon>Gnathifera</taxon>
        <taxon>Rotifera</taxon>
        <taxon>Eurotatoria</taxon>
        <taxon>Bdelloidea</taxon>
        <taxon>Philodinida</taxon>
        <taxon>Philodinidae</taxon>
        <taxon>Rotaria</taxon>
    </lineage>
</organism>
<feature type="transmembrane region" description="Helical" evidence="11">
    <location>
        <begin position="31"/>
        <end position="51"/>
    </location>
</feature>
<dbReference type="InterPro" id="IPR026765">
    <property type="entry name" value="Tmem163"/>
</dbReference>
<evidence type="ECO:0000256" key="11">
    <source>
        <dbReference type="SAM" id="Phobius"/>
    </source>
</evidence>
<feature type="domain" description="Cation efflux protein transmembrane" evidence="12">
    <location>
        <begin position="37"/>
        <end position="221"/>
    </location>
</feature>
<evidence type="ECO:0000313" key="15">
    <source>
        <dbReference type="Proteomes" id="UP000663855"/>
    </source>
</evidence>
<comment type="similarity">
    <text evidence="3">Belongs to the TMEM163 family.</text>
</comment>
<keyword evidence="9 11" id="KW-0472">Membrane</keyword>
<comment type="subcellular location">
    <subcellularLocation>
        <location evidence="2">Cytoplasmic vesicle</location>
        <location evidence="2">Secretory vesicle</location>
        <location evidence="2">Synaptic vesicle membrane</location>
        <topology evidence="2">Multi-pass membrane protein</topology>
    </subcellularLocation>
    <subcellularLocation>
        <location evidence="1">Early endosome membrane</location>
    </subcellularLocation>
</comment>
<dbReference type="GO" id="GO:0030672">
    <property type="term" value="C:synaptic vesicle membrane"/>
    <property type="evidence" value="ECO:0007669"/>
    <property type="project" value="UniProtKB-SubCell"/>
</dbReference>
<feature type="transmembrane region" description="Helical" evidence="11">
    <location>
        <begin position="162"/>
        <end position="182"/>
    </location>
</feature>
<keyword evidence="10" id="KW-0968">Cytoplasmic vesicle</keyword>
<evidence type="ECO:0000259" key="12">
    <source>
        <dbReference type="Pfam" id="PF01545"/>
    </source>
</evidence>
<evidence type="ECO:0000256" key="3">
    <source>
        <dbReference type="ARBA" id="ARBA00008731"/>
    </source>
</evidence>
<dbReference type="AlphaFoldDB" id="A0A815RD44"/>
<dbReference type="PANTHER" id="PTHR31937:SF2">
    <property type="entry name" value="TRANSMEMBRANE PROTEIN 163"/>
    <property type="match status" value="1"/>
</dbReference>
<evidence type="ECO:0000256" key="5">
    <source>
        <dbReference type="ARBA" id="ARBA00022753"/>
    </source>
</evidence>
<dbReference type="EMBL" id="CAJNOV010012044">
    <property type="protein sequence ID" value="CAF1473572.1"/>
    <property type="molecule type" value="Genomic_DNA"/>
</dbReference>
<gene>
    <name evidence="13" type="ORF">CJN711_LOCUS25784</name>
    <name evidence="14" type="ORF">KQP761_LOCUS20357</name>
</gene>
<evidence type="ECO:0000256" key="10">
    <source>
        <dbReference type="ARBA" id="ARBA00023329"/>
    </source>
</evidence>
<evidence type="ECO:0000256" key="7">
    <source>
        <dbReference type="ARBA" id="ARBA00022989"/>
    </source>
</evidence>
<evidence type="ECO:0000256" key="4">
    <source>
        <dbReference type="ARBA" id="ARBA00022692"/>
    </source>
</evidence>
<keyword evidence="4 11" id="KW-0812">Transmembrane</keyword>
<evidence type="ECO:0000313" key="13">
    <source>
        <dbReference type="EMBL" id="CAF1473572.1"/>
    </source>
</evidence>
<reference evidence="13" key="1">
    <citation type="submission" date="2021-02" db="EMBL/GenBank/DDBJ databases">
        <authorList>
            <person name="Nowell W R."/>
        </authorList>
    </citation>
    <scope>NUCLEOTIDE SEQUENCE</scope>
</reference>
<dbReference type="Pfam" id="PF01545">
    <property type="entry name" value="Cation_efflux"/>
    <property type="match status" value="1"/>
</dbReference>
<dbReference type="OrthoDB" id="5980560at2759"/>
<name>A0A815RD44_9BILA</name>
<proteinExistence type="inferred from homology"/>
<protein>
    <recommendedName>
        <fullName evidence="12">Cation efflux protein transmembrane domain-containing protein</fullName>
    </recommendedName>
</protein>
<evidence type="ECO:0000256" key="2">
    <source>
        <dbReference type="ARBA" id="ARBA00004644"/>
    </source>
</evidence>
<dbReference type="Proteomes" id="UP000663855">
    <property type="component" value="Unassembled WGS sequence"/>
</dbReference>
<feature type="transmembrane region" description="Helical" evidence="11">
    <location>
        <begin position="202"/>
        <end position="224"/>
    </location>
</feature>
<keyword evidence="6" id="KW-0862">Zinc</keyword>
<dbReference type="GO" id="GO:0031901">
    <property type="term" value="C:early endosome membrane"/>
    <property type="evidence" value="ECO:0007669"/>
    <property type="project" value="UniProtKB-SubCell"/>
</dbReference>
<dbReference type="InterPro" id="IPR027469">
    <property type="entry name" value="Cation_efflux_TMD_sf"/>
</dbReference>
<dbReference type="Gene3D" id="1.20.1510.10">
    <property type="entry name" value="Cation efflux protein transmembrane domain"/>
    <property type="match status" value="1"/>
</dbReference>
<evidence type="ECO:0000256" key="1">
    <source>
        <dbReference type="ARBA" id="ARBA00004146"/>
    </source>
</evidence>
<keyword evidence="5" id="KW-0967">Endosome</keyword>